<evidence type="ECO:0000256" key="10">
    <source>
        <dbReference type="SAM" id="MobiDB-lite"/>
    </source>
</evidence>
<comment type="subcellular location">
    <subcellularLocation>
        <location evidence="1">Nucleus</location>
        <location evidence="1">PML body</location>
    </subcellularLocation>
</comment>
<keyword evidence="8" id="KW-0131">Cell cycle</keyword>
<evidence type="ECO:0000313" key="13">
    <source>
        <dbReference type="Proteomes" id="UP001497453"/>
    </source>
</evidence>
<evidence type="ECO:0000256" key="1">
    <source>
        <dbReference type="ARBA" id="ARBA00004322"/>
    </source>
</evidence>
<dbReference type="PROSITE" id="PS00518">
    <property type="entry name" value="ZF_RING_1"/>
    <property type="match status" value="1"/>
</dbReference>
<accession>A0ABP1E1M6</accession>
<feature type="compositionally biased region" description="Acidic residues" evidence="10">
    <location>
        <begin position="444"/>
        <end position="457"/>
    </location>
</feature>
<evidence type="ECO:0000256" key="5">
    <source>
        <dbReference type="ARBA" id="ARBA00022786"/>
    </source>
</evidence>
<keyword evidence="4 9" id="KW-0863">Zinc-finger</keyword>
<dbReference type="SUPFAM" id="SSF57850">
    <property type="entry name" value="RING/U-box"/>
    <property type="match status" value="1"/>
</dbReference>
<keyword evidence="5" id="KW-0833">Ubl conjugation pathway</keyword>
<keyword evidence="7" id="KW-0539">Nucleus</keyword>
<dbReference type="Pfam" id="PF17979">
    <property type="entry name" value="zf-CRD"/>
    <property type="match status" value="1"/>
</dbReference>
<dbReference type="PANTHER" id="PTHR16079:SF4">
    <property type="entry name" value="E3 UBIQUITIN-PROTEIN LIGASE CHFR"/>
    <property type="match status" value="1"/>
</dbReference>
<dbReference type="Pfam" id="PF00097">
    <property type="entry name" value="zf-C3HC4"/>
    <property type="match status" value="1"/>
</dbReference>
<evidence type="ECO:0000256" key="7">
    <source>
        <dbReference type="ARBA" id="ARBA00023242"/>
    </source>
</evidence>
<evidence type="ECO:0000313" key="12">
    <source>
        <dbReference type="EMBL" id="CAL1713144.1"/>
    </source>
</evidence>
<dbReference type="EMBL" id="OZ037950">
    <property type="protein sequence ID" value="CAL1713144.1"/>
    <property type="molecule type" value="Genomic_DNA"/>
</dbReference>
<keyword evidence="6" id="KW-0862">Zinc</keyword>
<organism evidence="12 13">
    <name type="scientific">Somion occarium</name>
    <dbReference type="NCBI Taxonomy" id="3059160"/>
    <lineage>
        <taxon>Eukaryota</taxon>
        <taxon>Fungi</taxon>
        <taxon>Dikarya</taxon>
        <taxon>Basidiomycota</taxon>
        <taxon>Agaricomycotina</taxon>
        <taxon>Agaricomycetes</taxon>
        <taxon>Polyporales</taxon>
        <taxon>Cerrenaceae</taxon>
        <taxon>Somion</taxon>
    </lineage>
</organism>
<feature type="region of interest" description="Disordered" evidence="10">
    <location>
        <begin position="1"/>
        <end position="58"/>
    </location>
</feature>
<gene>
    <name evidence="12" type="ORF">GFSPODELE1_LOCUS9169</name>
</gene>
<feature type="domain" description="RING-type" evidence="11">
    <location>
        <begin position="78"/>
        <end position="118"/>
    </location>
</feature>
<dbReference type="InterPro" id="IPR017907">
    <property type="entry name" value="Znf_RING_CS"/>
</dbReference>
<evidence type="ECO:0000256" key="2">
    <source>
        <dbReference type="ARBA" id="ARBA00022679"/>
    </source>
</evidence>
<reference evidence="13" key="1">
    <citation type="submission" date="2024-04" db="EMBL/GenBank/DDBJ databases">
        <authorList>
            <person name="Shaw F."/>
            <person name="Minotto A."/>
        </authorList>
    </citation>
    <scope>NUCLEOTIDE SEQUENCE [LARGE SCALE GENOMIC DNA]</scope>
</reference>
<dbReference type="Gene3D" id="3.30.40.10">
    <property type="entry name" value="Zinc/RING finger domain, C3HC4 (zinc finger)"/>
    <property type="match status" value="1"/>
</dbReference>
<evidence type="ECO:0000256" key="8">
    <source>
        <dbReference type="ARBA" id="ARBA00023306"/>
    </source>
</evidence>
<dbReference type="Proteomes" id="UP001497453">
    <property type="component" value="Chromosome 7"/>
</dbReference>
<keyword evidence="13" id="KW-1185">Reference proteome</keyword>
<dbReference type="InterPro" id="IPR040909">
    <property type="entry name" value="CHFR_Znf-CRD"/>
</dbReference>
<sequence>MSVDFATQGLPSLSEASTSSISNLKRRASSSFETMEDSSSRKRLKEDNDVANDSCSSEEDQIVDGQALADDLEQELQCGCCSALVYRPVIVSPCQHFFCGSCLVLWVRNGGTNCPACRGVSMAVMPSRALQTMVDVLVRSAPWKARPINERIQADEIYRAGLSVRIPTPRAASPEPAIPQSNNNNYVLPCPLCLPGNQWGWRCPQPIADPESDPDNAWLSENGTPPGHAFCGNCENILSIHAPTTSKCDFCQVSFCGIAIPGRCVAAPLPVQHPHAMTDLGDLIQCGELYEAFDYNTVEVDIMLDYLTAQGLTPRHIYKDIIAMILRSPRQFGPLFDADLFSDMHAVAGGVDPDPTAPRNRICRMCAAEVLLWGLKAWWILERKKGFLEQHIMTRPDCPEGSDCPRQKDQTHAKEFNHIIVPMEPPASGPSNDQQDIPVPPEEPFIESNDEPSDDDIDQRVPPHADRASPVVIQAPLPPIAQRIHVSEGELVFPPPNVIHMAGNPYENAGAYASQPMLSSQDQVDALL</sequence>
<keyword evidence="2" id="KW-0808">Transferase</keyword>
<dbReference type="InterPro" id="IPR018957">
    <property type="entry name" value="Znf_C3HC4_RING-type"/>
</dbReference>
<dbReference type="InterPro" id="IPR013083">
    <property type="entry name" value="Znf_RING/FYVE/PHD"/>
</dbReference>
<protein>
    <recommendedName>
        <fullName evidence="11">RING-type domain-containing protein</fullName>
    </recommendedName>
</protein>
<proteinExistence type="predicted"/>
<evidence type="ECO:0000259" key="11">
    <source>
        <dbReference type="PROSITE" id="PS50089"/>
    </source>
</evidence>
<evidence type="ECO:0000256" key="3">
    <source>
        <dbReference type="ARBA" id="ARBA00022723"/>
    </source>
</evidence>
<name>A0ABP1E1M6_9APHY</name>
<feature type="compositionally biased region" description="Basic and acidic residues" evidence="10">
    <location>
        <begin position="458"/>
        <end position="467"/>
    </location>
</feature>
<feature type="compositionally biased region" description="Basic and acidic residues" evidence="10">
    <location>
        <begin position="38"/>
        <end position="48"/>
    </location>
</feature>
<evidence type="ECO:0000256" key="6">
    <source>
        <dbReference type="ARBA" id="ARBA00022833"/>
    </source>
</evidence>
<feature type="compositionally biased region" description="Polar residues" evidence="10">
    <location>
        <begin position="9"/>
        <end position="23"/>
    </location>
</feature>
<feature type="region of interest" description="Disordered" evidence="10">
    <location>
        <begin position="422"/>
        <end position="472"/>
    </location>
</feature>
<dbReference type="InterPro" id="IPR001841">
    <property type="entry name" value="Znf_RING"/>
</dbReference>
<dbReference type="PROSITE" id="PS50089">
    <property type="entry name" value="ZF_RING_2"/>
    <property type="match status" value="1"/>
</dbReference>
<evidence type="ECO:0000256" key="4">
    <source>
        <dbReference type="ARBA" id="ARBA00022771"/>
    </source>
</evidence>
<evidence type="ECO:0000256" key="9">
    <source>
        <dbReference type="PROSITE-ProRule" id="PRU00175"/>
    </source>
</evidence>
<dbReference type="PANTHER" id="PTHR16079">
    <property type="entry name" value="UBIQUITIN LIGASE PROTEIN CHFR"/>
    <property type="match status" value="1"/>
</dbReference>
<keyword evidence="3" id="KW-0479">Metal-binding</keyword>
<dbReference type="InterPro" id="IPR052256">
    <property type="entry name" value="E3_ubiquitin-ligase_CHFR"/>
</dbReference>